<dbReference type="Proteomes" id="UP000038045">
    <property type="component" value="Unplaced"/>
</dbReference>
<accession>A0A0N5A112</accession>
<name>A0A0N5A112_PARTI</name>
<evidence type="ECO:0000256" key="1">
    <source>
        <dbReference type="SAM" id="MobiDB-lite"/>
    </source>
</evidence>
<reference evidence="3" key="1">
    <citation type="submission" date="2017-02" db="UniProtKB">
        <authorList>
            <consortium name="WormBaseParasite"/>
        </authorList>
    </citation>
    <scope>IDENTIFICATION</scope>
</reference>
<protein>
    <submittedName>
        <fullName evidence="3">Uncharacterized protein</fullName>
    </submittedName>
</protein>
<evidence type="ECO:0000313" key="3">
    <source>
        <dbReference type="WBParaSite" id="PTRK_0001529300.1"/>
    </source>
</evidence>
<evidence type="ECO:0000313" key="2">
    <source>
        <dbReference type="Proteomes" id="UP000038045"/>
    </source>
</evidence>
<feature type="compositionally biased region" description="Low complexity" evidence="1">
    <location>
        <begin position="76"/>
        <end position="92"/>
    </location>
</feature>
<keyword evidence="2" id="KW-1185">Reference proteome</keyword>
<proteinExistence type="predicted"/>
<organism evidence="2 3">
    <name type="scientific">Parastrongyloides trichosuri</name>
    <name type="common">Possum-specific nematode worm</name>
    <dbReference type="NCBI Taxonomy" id="131310"/>
    <lineage>
        <taxon>Eukaryota</taxon>
        <taxon>Metazoa</taxon>
        <taxon>Ecdysozoa</taxon>
        <taxon>Nematoda</taxon>
        <taxon>Chromadorea</taxon>
        <taxon>Rhabditida</taxon>
        <taxon>Tylenchina</taxon>
        <taxon>Panagrolaimomorpha</taxon>
        <taxon>Strongyloidoidea</taxon>
        <taxon>Strongyloididae</taxon>
        <taxon>Parastrongyloides</taxon>
    </lineage>
</organism>
<dbReference type="AlphaFoldDB" id="A0A0N5A112"/>
<feature type="region of interest" description="Disordered" evidence="1">
    <location>
        <begin position="1"/>
        <end position="114"/>
    </location>
</feature>
<dbReference type="WBParaSite" id="PTRK_0001529300.1">
    <property type="protein sequence ID" value="PTRK_0001529300.1"/>
    <property type="gene ID" value="PTRK_0001529300"/>
</dbReference>
<feature type="compositionally biased region" description="Low complexity" evidence="1">
    <location>
        <begin position="15"/>
        <end position="30"/>
    </location>
</feature>
<sequence length="114" mass="12067">MPALAPLERAGASTPASGRRWRAPAGAAGRRNSRRHRASAASPRPASRRRRRCDSGPSRPRARLFGPIGPRRRAGRATPPAAAPWRLPAQAPCDAGPRPAPGSPLNHCPARPGR</sequence>